<evidence type="ECO:0000313" key="3">
    <source>
        <dbReference type="Proteomes" id="UP000324065"/>
    </source>
</evidence>
<evidence type="ECO:0000259" key="1">
    <source>
        <dbReference type="Pfam" id="PF13577"/>
    </source>
</evidence>
<gene>
    <name evidence="2" type="ORF">F1188_05795</name>
</gene>
<dbReference type="InterPro" id="IPR037401">
    <property type="entry name" value="SnoaL-like"/>
</dbReference>
<dbReference type="InterPro" id="IPR032710">
    <property type="entry name" value="NTF2-like_dom_sf"/>
</dbReference>
<organism evidence="2 3">
    <name type="scientific">Roseospira marina</name>
    <dbReference type="NCBI Taxonomy" id="140057"/>
    <lineage>
        <taxon>Bacteria</taxon>
        <taxon>Pseudomonadati</taxon>
        <taxon>Pseudomonadota</taxon>
        <taxon>Alphaproteobacteria</taxon>
        <taxon>Rhodospirillales</taxon>
        <taxon>Rhodospirillaceae</taxon>
        <taxon>Roseospira</taxon>
    </lineage>
</organism>
<dbReference type="RefSeq" id="WP_150061623.1">
    <property type="nucleotide sequence ID" value="NZ_JACHII010000006.1"/>
</dbReference>
<dbReference type="InterPro" id="IPR006311">
    <property type="entry name" value="TAT_signal"/>
</dbReference>
<protein>
    <submittedName>
        <fullName evidence="2">Nuclear transport factor 2 family protein</fullName>
    </submittedName>
</protein>
<sequence length="204" mass="22446">MTITRRQLVAKASAIGGGVAVGLASVPGQSLAQAETPAVDLSLDSLFSASIANTALTGEAADRIAIRKLIDAWGHFADRRMADEQAALMEEDGNILIYDREPEGQNPVGVRRGREEVRNSVGPFLAQYKHTTHFMGQSAISVSGDEAFGETYCLAHHIYDEDGQRMLKVLSIRYYDSFHRTDGVWLFSERQLIIDWSDTRSSQA</sequence>
<dbReference type="AlphaFoldDB" id="A0A5M6IE82"/>
<evidence type="ECO:0000313" key="2">
    <source>
        <dbReference type="EMBL" id="KAA5606554.1"/>
    </source>
</evidence>
<feature type="domain" description="SnoaL-like" evidence="1">
    <location>
        <begin position="59"/>
        <end position="190"/>
    </location>
</feature>
<reference evidence="2 3" key="1">
    <citation type="submission" date="2019-09" db="EMBL/GenBank/DDBJ databases">
        <title>Genome sequence of Roseospira marina, one of the more divergent members of the non-sulfur purple photosynthetic bacterial family, the Rhodospirillaceae.</title>
        <authorList>
            <person name="Meyer T."/>
            <person name="Kyndt J."/>
        </authorList>
    </citation>
    <scope>NUCLEOTIDE SEQUENCE [LARGE SCALE GENOMIC DNA]</scope>
    <source>
        <strain evidence="2 3">DSM 15113</strain>
    </source>
</reference>
<comment type="caution">
    <text evidence="2">The sequence shown here is derived from an EMBL/GenBank/DDBJ whole genome shotgun (WGS) entry which is preliminary data.</text>
</comment>
<dbReference type="Gene3D" id="3.10.450.50">
    <property type="match status" value="1"/>
</dbReference>
<dbReference type="PROSITE" id="PS51318">
    <property type="entry name" value="TAT"/>
    <property type="match status" value="1"/>
</dbReference>
<dbReference type="OrthoDB" id="581683at2"/>
<keyword evidence="3" id="KW-1185">Reference proteome</keyword>
<name>A0A5M6IE82_9PROT</name>
<dbReference type="EMBL" id="VWPJ01000004">
    <property type="protein sequence ID" value="KAA5606554.1"/>
    <property type="molecule type" value="Genomic_DNA"/>
</dbReference>
<proteinExistence type="predicted"/>
<dbReference type="InterPro" id="IPR019546">
    <property type="entry name" value="TAT_signal_bac_arc"/>
</dbReference>
<dbReference type="SUPFAM" id="SSF54427">
    <property type="entry name" value="NTF2-like"/>
    <property type="match status" value="1"/>
</dbReference>
<dbReference type="Pfam" id="PF13577">
    <property type="entry name" value="SnoaL_4"/>
    <property type="match status" value="1"/>
</dbReference>
<dbReference type="NCBIfam" id="TIGR01409">
    <property type="entry name" value="TAT_signal_seq"/>
    <property type="match status" value="1"/>
</dbReference>
<dbReference type="Proteomes" id="UP000324065">
    <property type="component" value="Unassembled WGS sequence"/>
</dbReference>
<accession>A0A5M6IE82</accession>